<dbReference type="Proteomes" id="UP000482960">
    <property type="component" value="Unassembled WGS sequence"/>
</dbReference>
<dbReference type="Pfam" id="PF00296">
    <property type="entry name" value="Bac_luciferase"/>
    <property type="match status" value="1"/>
</dbReference>
<evidence type="ECO:0000259" key="5">
    <source>
        <dbReference type="Pfam" id="PF00296"/>
    </source>
</evidence>
<accession>A0A6V8LHV0</accession>
<feature type="domain" description="Luciferase-like" evidence="5">
    <location>
        <begin position="1"/>
        <end position="123"/>
    </location>
</feature>
<gene>
    <name evidence="6" type="ORF">Prum_093960</name>
</gene>
<protein>
    <recommendedName>
        <fullName evidence="5">Luciferase-like domain-containing protein</fullName>
    </recommendedName>
</protein>
<evidence type="ECO:0000256" key="1">
    <source>
        <dbReference type="ARBA" id="ARBA00022630"/>
    </source>
</evidence>
<dbReference type="SUPFAM" id="SSF51679">
    <property type="entry name" value="Bacterial luciferase-like"/>
    <property type="match status" value="1"/>
</dbReference>
<sequence>MGAGWSAEEFAAVGADPAHRGRRVEQAVAAIRTLWTEDVDYAGTRVRMDPRPVQRPYPPILLGGTAPAALRRVGRVADGWISGSRADLATFGEAVAVARGAAQRAGRDPDVLRFVARGSVRVRPAGDPEQRLLTGTLDKIRADFDVIAQQGVTELFVDLNFDEQIASPDADPAASMARAEEVLEALAPR</sequence>
<keyword evidence="2" id="KW-0288">FMN</keyword>
<dbReference type="PANTHER" id="PTHR42847">
    <property type="entry name" value="ALKANESULFONATE MONOOXYGENASE"/>
    <property type="match status" value="1"/>
</dbReference>
<evidence type="ECO:0000313" key="6">
    <source>
        <dbReference type="EMBL" id="GFJ95754.1"/>
    </source>
</evidence>
<evidence type="ECO:0000256" key="2">
    <source>
        <dbReference type="ARBA" id="ARBA00022643"/>
    </source>
</evidence>
<organism evidence="6 7">
    <name type="scientific">Phytohabitans rumicis</name>
    <dbReference type="NCBI Taxonomy" id="1076125"/>
    <lineage>
        <taxon>Bacteria</taxon>
        <taxon>Bacillati</taxon>
        <taxon>Actinomycetota</taxon>
        <taxon>Actinomycetes</taxon>
        <taxon>Micromonosporales</taxon>
        <taxon>Micromonosporaceae</taxon>
    </lineage>
</organism>
<dbReference type="AlphaFoldDB" id="A0A6V8LHV0"/>
<comment type="caution">
    <text evidence="6">The sequence shown here is derived from an EMBL/GenBank/DDBJ whole genome shotgun (WGS) entry which is preliminary data.</text>
</comment>
<keyword evidence="3" id="KW-0560">Oxidoreductase</keyword>
<reference evidence="6 7" key="2">
    <citation type="submission" date="2020-03" db="EMBL/GenBank/DDBJ databases">
        <authorList>
            <person name="Ichikawa N."/>
            <person name="Kimura A."/>
            <person name="Kitahashi Y."/>
            <person name="Uohara A."/>
        </authorList>
    </citation>
    <scope>NUCLEOTIDE SEQUENCE [LARGE SCALE GENOMIC DNA]</scope>
    <source>
        <strain evidence="6 7">NBRC 108638</strain>
    </source>
</reference>
<evidence type="ECO:0000256" key="4">
    <source>
        <dbReference type="ARBA" id="ARBA00023033"/>
    </source>
</evidence>
<dbReference type="GO" id="GO:0008726">
    <property type="term" value="F:alkanesulfonate monooxygenase activity"/>
    <property type="evidence" value="ECO:0007669"/>
    <property type="project" value="TreeGrafter"/>
</dbReference>
<dbReference type="InterPro" id="IPR011251">
    <property type="entry name" value="Luciferase-like_dom"/>
</dbReference>
<keyword evidence="7" id="KW-1185">Reference proteome</keyword>
<proteinExistence type="predicted"/>
<keyword evidence="4" id="KW-0503">Monooxygenase</keyword>
<evidence type="ECO:0000313" key="7">
    <source>
        <dbReference type="Proteomes" id="UP000482960"/>
    </source>
</evidence>
<evidence type="ECO:0000256" key="3">
    <source>
        <dbReference type="ARBA" id="ARBA00023002"/>
    </source>
</evidence>
<dbReference type="InterPro" id="IPR050172">
    <property type="entry name" value="SsuD_RutA_monooxygenase"/>
</dbReference>
<dbReference type="GO" id="GO:0046306">
    <property type="term" value="P:alkanesulfonate catabolic process"/>
    <property type="evidence" value="ECO:0007669"/>
    <property type="project" value="TreeGrafter"/>
</dbReference>
<keyword evidence="1" id="KW-0285">Flavoprotein</keyword>
<dbReference type="Gene3D" id="3.20.20.30">
    <property type="entry name" value="Luciferase-like domain"/>
    <property type="match status" value="1"/>
</dbReference>
<dbReference type="InterPro" id="IPR036661">
    <property type="entry name" value="Luciferase-like_sf"/>
</dbReference>
<dbReference type="EMBL" id="BLPG01000002">
    <property type="protein sequence ID" value="GFJ95754.1"/>
    <property type="molecule type" value="Genomic_DNA"/>
</dbReference>
<name>A0A6V8LHV0_9ACTN</name>
<dbReference type="PANTHER" id="PTHR42847:SF4">
    <property type="entry name" value="ALKANESULFONATE MONOOXYGENASE-RELATED"/>
    <property type="match status" value="1"/>
</dbReference>
<reference evidence="6 7" key="1">
    <citation type="submission" date="2020-03" db="EMBL/GenBank/DDBJ databases">
        <title>Whole genome shotgun sequence of Phytohabitans rumicis NBRC 108638.</title>
        <authorList>
            <person name="Komaki H."/>
            <person name="Tamura T."/>
        </authorList>
    </citation>
    <scope>NUCLEOTIDE SEQUENCE [LARGE SCALE GENOMIC DNA]</scope>
    <source>
        <strain evidence="6 7">NBRC 108638</strain>
    </source>
</reference>